<evidence type="ECO:0000313" key="3">
    <source>
        <dbReference type="Proteomes" id="UP000571017"/>
    </source>
</evidence>
<gene>
    <name evidence="2" type="ORF">H0266_02505</name>
</gene>
<sequence length="350" mass="39369">MSNCNRLVGGIQLLIKKSDSRLGSVHEHVLHTFQRVLGTGAATLVMQEGKVVFEEYVGRHSSHSNARSIQADSQFYVASVRKSYIGFAIAYAVYHGFIENIDIPVIKVLKNVDQTIWKGTTIRHLLTHTHGLEKRKGEVSRIHPPRTEWTYEGVGIEALTEILEVTTGRTVSHILHKEVFQPLQMTQSDWYAETGEKHVDVILKTEEDSEWQLSQSLKGDDKNMYVSARELAMWGNLHLYEGKLNGIQVVPKELIRLATTLQSPDGIQSDAPQNGYLWFVKNRESTKTEIGGAVPRGSFQILGYTGVTLLVIPEKKVVAVRMFNSFGSPEGYDYLEDVRSFGDKVVESIR</sequence>
<keyword evidence="3" id="KW-1185">Reference proteome</keyword>
<dbReference type="Gene3D" id="3.40.710.10">
    <property type="entry name" value="DD-peptidase/beta-lactamase superfamily"/>
    <property type="match status" value="1"/>
</dbReference>
<organism evidence="2 3">
    <name type="scientific">Halobacillus locisalis</name>
    <dbReference type="NCBI Taxonomy" id="220753"/>
    <lineage>
        <taxon>Bacteria</taxon>
        <taxon>Bacillati</taxon>
        <taxon>Bacillota</taxon>
        <taxon>Bacilli</taxon>
        <taxon>Bacillales</taxon>
        <taxon>Bacillaceae</taxon>
        <taxon>Halobacillus</taxon>
    </lineage>
</organism>
<dbReference type="Pfam" id="PF00144">
    <property type="entry name" value="Beta-lactamase"/>
    <property type="match status" value="1"/>
</dbReference>
<dbReference type="GO" id="GO:0016787">
    <property type="term" value="F:hydrolase activity"/>
    <property type="evidence" value="ECO:0007669"/>
    <property type="project" value="UniProtKB-KW"/>
</dbReference>
<proteinExistence type="predicted"/>
<dbReference type="SUPFAM" id="SSF56601">
    <property type="entry name" value="beta-lactamase/transpeptidase-like"/>
    <property type="match status" value="1"/>
</dbReference>
<protein>
    <submittedName>
        <fullName evidence="2">Serine hydrolase</fullName>
    </submittedName>
</protein>
<dbReference type="InterPro" id="IPR001466">
    <property type="entry name" value="Beta-lactam-related"/>
</dbReference>
<dbReference type="PANTHER" id="PTHR43283">
    <property type="entry name" value="BETA-LACTAMASE-RELATED"/>
    <property type="match status" value="1"/>
</dbReference>
<dbReference type="PANTHER" id="PTHR43283:SF7">
    <property type="entry name" value="BETA-LACTAMASE-RELATED DOMAIN-CONTAINING PROTEIN"/>
    <property type="match status" value="1"/>
</dbReference>
<evidence type="ECO:0000313" key="2">
    <source>
        <dbReference type="EMBL" id="MBA2173761.1"/>
    </source>
</evidence>
<dbReference type="InterPro" id="IPR012338">
    <property type="entry name" value="Beta-lactam/transpept-like"/>
</dbReference>
<accession>A0A838CP97</accession>
<comment type="caution">
    <text evidence="2">The sequence shown here is derived from an EMBL/GenBank/DDBJ whole genome shotgun (WGS) entry which is preliminary data.</text>
</comment>
<dbReference type="AlphaFoldDB" id="A0A838CP97"/>
<dbReference type="Proteomes" id="UP000571017">
    <property type="component" value="Unassembled WGS sequence"/>
</dbReference>
<feature type="domain" description="Beta-lactamase-related" evidence="1">
    <location>
        <begin position="39"/>
        <end position="333"/>
    </location>
</feature>
<evidence type="ECO:0000259" key="1">
    <source>
        <dbReference type="Pfam" id="PF00144"/>
    </source>
</evidence>
<name>A0A838CP97_9BACI</name>
<reference evidence="2 3" key="1">
    <citation type="journal article" date="2004" name="Extremophiles">
        <title>Halobacillus locisalis sp. nov., a halophilic bacterium isolated from a marine solar saltern of the Yellow Sea in Korea.</title>
        <authorList>
            <person name="Yoon J.H."/>
            <person name="Kang K.H."/>
            <person name="Oh T.K."/>
            <person name="Park Y.H."/>
        </authorList>
    </citation>
    <scope>NUCLEOTIDE SEQUENCE [LARGE SCALE GENOMIC DNA]</scope>
    <source>
        <strain evidence="2 3">KCTC 3788</strain>
    </source>
</reference>
<dbReference type="EMBL" id="JACEFG010000001">
    <property type="protein sequence ID" value="MBA2173761.1"/>
    <property type="molecule type" value="Genomic_DNA"/>
</dbReference>
<dbReference type="InterPro" id="IPR050789">
    <property type="entry name" value="Diverse_Enzym_Activities"/>
</dbReference>
<keyword evidence="2" id="KW-0378">Hydrolase</keyword>